<comment type="caution">
    <text evidence="1">The sequence shown here is derived from an EMBL/GenBank/DDBJ whole genome shotgun (WGS) entry which is preliminary data.</text>
</comment>
<dbReference type="EMBL" id="LVEN01000046">
    <property type="protein sequence ID" value="OCB69664.1"/>
    <property type="molecule type" value="Genomic_DNA"/>
</dbReference>
<accession>A0ABX2XKV9</accession>
<proteinExistence type="predicted"/>
<evidence type="ECO:0000313" key="2">
    <source>
        <dbReference type="Proteomes" id="UP000093343"/>
    </source>
</evidence>
<dbReference type="RefSeq" id="WP_065451930.1">
    <property type="nucleotide sequence ID" value="NZ_LVEN01000046.1"/>
</dbReference>
<sequence>MFSNSVLGQNENNKTMTSFVPKSKAYDIYYPKTFVLNEDNEGIVTITDATSELNITISSYGFDQETTDEKLIQQLTEFVKNYHTKEITRENWNSYKTKFDILVELKVSDEKANWVWWGVVNKKQLVLISINKKTPISSEDTNLLQFMINNMIIN</sequence>
<reference evidence="2" key="1">
    <citation type="submission" date="2016-03" db="EMBL/GenBank/DDBJ databases">
        <title>Draft genome sequence of Paenibacillus glacialis DSM 22343.</title>
        <authorList>
            <person name="Shin S.-K."/>
            <person name="Yi H."/>
        </authorList>
    </citation>
    <scope>NUCLEOTIDE SEQUENCE [LARGE SCALE GENOMIC DNA]</scope>
    <source>
        <strain evidence="2">CCUG 60099</strain>
    </source>
</reference>
<name>A0ABX2XKV9_9FLAO</name>
<dbReference type="Proteomes" id="UP000093343">
    <property type="component" value="Unassembled WGS sequence"/>
</dbReference>
<gene>
    <name evidence="1" type="ORF">FLP_23605</name>
</gene>
<keyword evidence="2" id="KW-1185">Reference proteome</keyword>
<evidence type="ECO:0008006" key="3">
    <source>
        <dbReference type="Google" id="ProtNLM"/>
    </source>
</evidence>
<protein>
    <recommendedName>
        <fullName evidence="3">PsbP C-terminal domain-containing protein</fullName>
    </recommendedName>
</protein>
<organism evidence="1 2">
    <name type="scientific">Flavobacterium piscis</name>
    <dbReference type="NCBI Taxonomy" id="1114874"/>
    <lineage>
        <taxon>Bacteria</taxon>
        <taxon>Pseudomonadati</taxon>
        <taxon>Bacteroidota</taxon>
        <taxon>Flavobacteriia</taxon>
        <taxon>Flavobacteriales</taxon>
        <taxon>Flavobacteriaceae</taxon>
        <taxon>Flavobacterium</taxon>
    </lineage>
</organism>
<evidence type="ECO:0000313" key="1">
    <source>
        <dbReference type="EMBL" id="OCB69664.1"/>
    </source>
</evidence>